<accession>A0A484ZJA7</accession>
<evidence type="ECO:0000313" key="3">
    <source>
        <dbReference type="Proteomes" id="UP000373449"/>
    </source>
</evidence>
<dbReference type="InterPro" id="IPR036709">
    <property type="entry name" value="Autotransporte_beta_dom_sf"/>
</dbReference>
<dbReference type="InterPro" id="IPR005546">
    <property type="entry name" value="Autotransporte_beta"/>
</dbReference>
<gene>
    <name evidence="2" type="primary">icsA_24</name>
    <name evidence="2" type="ORF">NCTC12282_03263</name>
</gene>
<dbReference type="InterPro" id="IPR006315">
    <property type="entry name" value="OM_autotransptr_brl_dom"/>
</dbReference>
<dbReference type="NCBIfam" id="TIGR01414">
    <property type="entry name" value="autotrans_barl"/>
    <property type="match status" value="1"/>
</dbReference>
<dbReference type="Pfam" id="PF03797">
    <property type="entry name" value="Autotransporter"/>
    <property type="match status" value="1"/>
</dbReference>
<protein>
    <submittedName>
        <fullName evidence="2">Outer membrane protein IcsA autotransporter</fullName>
    </submittedName>
</protein>
<evidence type="ECO:0000313" key="2">
    <source>
        <dbReference type="EMBL" id="VFS48562.1"/>
    </source>
</evidence>
<dbReference type="PROSITE" id="PS51208">
    <property type="entry name" value="AUTOTRANSPORTER"/>
    <property type="match status" value="1"/>
</dbReference>
<organism evidence="2 3">
    <name type="scientific">Budvicia aquatica</name>
    <dbReference type="NCBI Taxonomy" id="82979"/>
    <lineage>
        <taxon>Bacteria</taxon>
        <taxon>Pseudomonadati</taxon>
        <taxon>Pseudomonadota</taxon>
        <taxon>Gammaproteobacteria</taxon>
        <taxon>Enterobacterales</taxon>
        <taxon>Budviciaceae</taxon>
        <taxon>Budvicia</taxon>
    </lineage>
</organism>
<dbReference type="GO" id="GO:0019867">
    <property type="term" value="C:outer membrane"/>
    <property type="evidence" value="ECO:0007669"/>
    <property type="project" value="InterPro"/>
</dbReference>
<dbReference type="AlphaFoldDB" id="A0A484ZJA7"/>
<name>A0A484ZJA7_9GAMM</name>
<dbReference type="Proteomes" id="UP000373449">
    <property type="component" value="Unassembled WGS sequence"/>
</dbReference>
<dbReference type="Gene3D" id="2.40.128.130">
    <property type="entry name" value="Autotransporter beta-domain"/>
    <property type="match status" value="1"/>
</dbReference>
<dbReference type="SUPFAM" id="SSF103515">
    <property type="entry name" value="Autotransporter"/>
    <property type="match status" value="1"/>
</dbReference>
<evidence type="ECO:0000259" key="1">
    <source>
        <dbReference type="PROSITE" id="PS51208"/>
    </source>
</evidence>
<feature type="domain" description="Autotransporter" evidence="1">
    <location>
        <begin position="1"/>
        <end position="86"/>
    </location>
</feature>
<dbReference type="EMBL" id="CAADJA010000002">
    <property type="protein sequence ID" value="VFS48562.1"/>
    <property type="molecule type" value="Genomic_DNA"/>
</dbReference>
<sequence length="86" mass="9340">MEGQNNKGQTFQPFVEASWIHNTKDFATTMNGVEVKQGGAQNIGELKLGIEGQLSNSVNIWGNVGQQMGNQGYSDTGVMLGVKYNF</sequence>
<proteinExistence type="predicted"/>
<reference evidence="2 3" key="1">
    <citation type="submission" date="2019-03" db="EMBL/GenBank/DDBJ databases">
        <authorList>
            <consortium name="Pathogen Informatics"/>
        </authorList>
    </citation>
    <scope>NUCLEOTIDE SEQUENCE [LARGE SCALE GENOMIC DNA]</scope>
    <source>
        <strain evidence="2 3">NCTC12282</strain>
    </source>
</reference>